<proteinExistence type="predicted"/>
<keyword evidence="2" id="KW-1185">Reference proteome</keyword>
<name>A0A137PFU2_CONC2</name>
<protein>
    <submittedName>
        <fullName evidence="1">Uncharacterized protein</fullName>
    </submittedName>
</protein>
<dbReference type="Proteomes" id="UP000070444">
    <property type="component" value="Unassembled WGS sequence"/>
</dbReference>
<reference evidence="1 2" key="1">
    <citation type="journal article" date="2015" name="Genome Biol. Evol.">
        <title>Phylogenomic analyses indicate that early fungi evolved digesting cell walls of algal ancestors of land plants.</title>
        <authorList>
            <person name="Chang Y."/>
            <person name="Wang S."/>
            <person name="Sekimoto S."/>
            <person name="Aerts A.L."/>
            <person name="Choi C."/>
            <person name="Clum A."/>
            <person name="LaButti K.M."/>
            <person name="Lindquist E.A."/>
            <person name="Yee Ngan C."/>
            <person name="Ohm R.A."/>
            <person name="Salamov A.A."/>
            <person name="Grigoriev I.V."/>
            <person name="Spatafora J.W."/>
            <person name="Berbee M.L."/>
        </authorList>
    </citation>
    <scope>NUCLEOTIDE SEQUENCE [LARGE SCALE GENOMIC DNA]</scope>
    <source>
        <strain evidence="1 2">NRRL 28638</strain>
    </source>
</reference>
<accession>A0A137PFU2</accession>
<dbReference type="AlphaFoldDB" id="A0A137PFU2"/>
<evidence type="ECO:0000313" key="1">
    <source>
        <dbReference type="EMBL" id="KXN73868.1"/>
    </source>
</evidence>
<sequence>MLKRLNINKNKTAVCERILREIYAKDSININDLEIIWLHFENFSSLNIHKYTIFVDENIVFPFTHEDENLMIEGKVEVFNHIIKVSKTKIYTIRSIIKRDILKFECTLPFGMKLMLQKPSLKYKDYDSQLRWKAQFIKLTMNINFISIYLERHPDSNLNSFKSDFFDWIKKHYNNFSNITFYVR</sequence>
<evidence type="ECO:0000313" key="2">
    <source>
        <dbReference type="Proteomes" id="UP000070444"/>
    </source>
</evidence>
<organism evidence="1 2">
    <name type="scientific">Conidiobolus coronatus (strain ATCC 28846 / CBS 209.66 / NRRL 28638)</name>
    <name type="common">Delacroixia coronata</name>
    <dbReference type="NCBI Taxonomy" id="796925"/>
    <lineage>
        <taxon>Eukaryota</taxon>
        <taxon>Fungi</taxon>
        <taxon>Fungi incertae sedis</taxon>
        <taxon>Zoopagomycota</taxon>
        <taxon>Entomophthoromycotina</taxon>
        <taxon>Entomophthoromycetes</taxon>
        <taxon>Entomophthorales</taxon>
        <taxon>Ancylistaceae</taxon>
        <taxon>Conidiobolus</taxon>
    </lineage>
</organism>
<dbReference type="EMBL" id="KQ964430">
    <property type="protein sequence ID" value="KXN73868.1"/>
    <property type="molecule type" value="Genomic_DNA"/>
</dbReference>
<gene>
    <name evidence="1" type="ORF">CONCODRAFT_165933</name>
</gene>